<protein>
    <submittedName>
        <fullName evidence="2">N-acetyltransferase</fullName>
    </submittedName>
</protein>
<dbReference type="GO" id="GO:0016407">
    <property type="term" value="F:acetyltransferase activity"/>
    <property type="evidence" value="ECO:0007669"/>
    <property type="project" value="InterPro"/>
</dbReference>
<sequence length="279" mass="30758">MATTRDPQLTGSSWHLDSFDIDAYLSAVGVEREKPGLEFLERLICAHLETFPFANIDILLGSHPGVEPVNVQRQIVDRRRGGYCFEHAQIFAAVAADLGYRVRRQLGRVHSPYNTRTHMTVAVLTEEAWFLTDPGFGFSIRGPLSLQHGAHRNDGGRVFSISHDSQDGVDRWSLHRDGGLQHVTDGLKVQPADVRSGHLVTSTSTTAGPFTRALIASRFTADGHVTVTSGTRTVRRNSQPTRQETITTAEAVDGVRELGVSLTSDEQNRLLRVLEGWAP</sequence>
<dbReference type="InterPro" id="IPR038765">
    <property type="entry name" value="Papain-like_cys_pep_sf"/>
</dbReference>
<evidence type="ECO:0000256" key="1">
    <source>
        <dbReference type="ARBA" id="ARBA00006547"/>
    </source>
</evidence>
<dbReference type="AlphaFoldDB" id="A0A1R4GKE1"/>
<comment type="similarity">
    <text evidence="1">Belongs to the arylamine N-acetyltransferase family.</text>
</comment>
<dbReference type="Proteomes" id="UP000195913">
    <property type="component" value="Unassembled WGS sequence"/>
</dbReference>
<evidence type="ECO:0000313" key="2">
    <source>
        <dbReference type="EMBL" id="SJM68629.1"/>
    </source>
</evidence>
<keyword evidence="2" id="KW-0808">Transferase</keyword>
<dbReference type="Gene3D" id="3.30.2140.10">
    <property type="entry name" value="Arylamine N-acetyltransferase"/>
    <property type="match status" value="1"/>
</dbReference>
<organism evidence="2 3">
    <name type="scientific">Arthrobacter rhombi</name>
    <dbReference type="NCBI Taxonomy" id="71253"/>
    <lineage>
        <taxon>Bacteria</taxon>
        <taxon>Bacillati</taxon>
        <taxon>Actinomycetota</taxon>
        <taxon>Actinomycetes</taxon>
        <taxon>Micrococcales</taxon>
        <taxon>Micrococcaceae</taxon>
        <taxon>Arthrobacter</taxon>
    </lineage>
</organism>
<name>A0A1R4GKE1_9MICC</name>
<dbReference type="Pfam" id="PF00797">
    <property type="entry name" value="Acetyltransf_2"/>
    <property type="match status" value="1"/>
</dbReference>
<dbReference type="InterPro" id="IPR001447">
    <property type="entry name" value="Arylamine_N-AcTrfase"/>
</dbReference>
<dbReference type="SUPFAM" id="SSF54001">
    <property type="entry name" value="Cysteine proteinases"/>
    <property type="match status" value="1"/>
</dbReference>
<dbReference type="Gene3D" id="2.40.128.150">
    <property type="entry name" value="Cysteine proteinases"/>
    <property type="match status" value="1"/>
</dbReference>
<accession>A0A1R4GKE1</accession>
<gene>
    <name evidence="2" type="ORF">FM101_11160</name>
</gene>
<dbReference type="PANTHER" id="PTHR11786:SF0">
    <property type="entry name" value="ARYLAMINE N-ACETYLTRANSFERASE 4-RELATED"/>
    <property type="match status" value="1"/>
</dbReference>
<dbReference type="EMBL" id="FUHW01000038">
    <property type="protein sequence ID" value="SJM68629.1"/>
    <property type="molecule type" value="Genomic_DNA"/>
</dbReference>
<evidence type="ECO:0000313" key="3">
    <source>
        <dbReference type="Proteomes" id="UP000195913"/>
    </source>
</evidence>
<reference evidence="2 3" key="1">
    <citation type="submission" date="2017-02" db="EMBL/GenBank/DDBJ databases">
        <authorList>
            <person name="Peterson S.W."/>
        </authorList>
    </citation>
    <scope>NUCLEOTIDE SEQUENCE [LARGE SCALE GENOMIC DNA]</scope>
    <source>
        <strain evidence="2 3">B Ar 00.02</strain>
    </source>
</reference>
<dbReference type="RefSeq" id="WP_086999571.1">
    <property type="nucleotide sequence ID" value="NZ_FUHW01000038.1"/>
</dbReference>
<proteinExistence type="inferred from homology"/>
<dbReference type="PANTHER" id="PTHR11786">
    <property type="entry name" value="N-HYDROXYARYLAMINE O-ACETYLTRANSFERASE"/>
    <property type="match status" value="1"/>
</dbReference>
<keyword evidence="3" id="KW-1185">Reference proteome</keyword>